<evidence type="ECO:0000256" key="1">
    <source>
        <dbReference type="ARBA" id="ARBA00009861"/>
    </source>
</evidence>
<reference evidence="2 3" key="1">
    <citation type="submission" date="2023-01" db="EMBL/GenBank/DDBJ databases">
        <authorList>
            <person name="Kreplak J."/>
        </authorList>
    </citation>
    <scope>NUCLEOTIDE SEQUENCE [LARGE SCALE GENOMIC DNA]</scope>
</reference>
<dbReference type="Gene3D" id="3.30.559.10">
    <property type="entry name" value="Chloramphenicol acetyltransferase-like domain"/>
    <property type="match status" value="2"/>
</dbReference>
<dbReference type="Proteomes" id="UP001157006">
    <property type="component" value="Chromosome 5"/>
</dbReference>
<dbReference type="InterPro" id="IPR023213">
    <property type="entry name" value="CAT-like_dom_sf"/>
</dbReference>
<dbReference type="PANTHER" id="PTHR31642:SF139">
    <property type="entry name" value="SPERMIDINE HYDROXYCINNAMOYL TRANSFERASE"/>
    <property type="match status" value="1"/>
</dbReference>
<evidence type="ECO:0000313" key="3">
    <source>
        <dbReference type="Proteomes" id="UP001157006"/>
    </source>
</evidence>
<name>A0AAV1AX59_VICFA</name>
<dbReference type="AlphaFoldDB" id="A0AAV1AX59"/>
<protein>
    <submittedName>
        <fullName evidence="2">Uncharacterized protein</fullName>
    </submittedName>
</protein>
<accession>A0AAV1AX59</accession>
<proteinExistence type="inferred from homology"/>
<gene>
    <name evidence="2" type="ORF">VFH_V089520</name>
</gene>
<dbReference type="InterPro" id="IPR050317">
    <property type="entry name" value="Plant_Fungal_Acyltransferase"/>
</dbReference>
<keyword evidence="3" id="KW-1185">Reference proteome</keyword>
<organism evidence="2 3">
    <name type="scientific">Vicia faba</name>
    <name type="common">Broad bean</name>
    <name type="synonym">Faba vulgaris</name>
    <dbReference type="NCBI Taxonomy" id="3906"/>
    <lineage>
        <taxon>Eukaryota</taxon>
        <taxon>Viridiplantae</taxon>
        <taxon>Streptophyta</taxon>
        <taxon>Embryophyta</taxon>
        <taxon>Tracheophyta</taxon>
        <taxon>Spermatophyta</taxon>
        <taxon>Magnoliopsida</taxon>
        <taxon>eudicotyledons</taxon>
        <taxon>Gunneridae</taxon>
        <taxon>Pentapetalae</taxon>
        <taxon>rosids</taxon>
        <taxon>fabids</taxon>
        <taxon>Fabales</taxon>
        <taxon>Fabaceae</taxon>
        <taxon>Papilionoideae</taxon>
        <taxon>50 kb inversion clade</taxon>
        <taxon>NPAAA clade</taxon>
        <taxon>Hologalegina</taxon>
        <taxon>IRL clade</taxon>
        <taxon>Fabeae</taxon>
        <taxon>Vicia</taxon>
    </lineage>
</organism>
<dbReference type="GO" id="GO:0016747">
    <property type="term" value="F:acyltransferase activity, transferring groups other than amino-acyl groups"/>
    <property type="evidence" value="ECO:0007669"/>
    <property type="project" value="TreeGrafter"/>
</dbReference>
<comment type="similarity">
    <text evidence="1">Belongs to the plant acyltransferase family.</text>
</comment>
<evidence type="ECO:0000313" key="2">
    <source>
        <dbReference type="EMBL" id="CAI8613620.1"/>
    </source>
</evidence>
<dbReference type="PANTHER" id="PTHR31642">
    <property type="entry name" value="TRICHOTHECENE 3-O-ACETYLTRANSFERASE"/>
    <property type="match status" value="1"/>
</dbReference>
<dbReference type="Pfam" id="PF02458">
    <property type="entry name" value="Transferase"/>
    <property type="match status" value="1"/>
</dbReference>
<sequence length="448" mass="50578">MVSIDRSYTVTPSETTPTTTLSLSLCDQIKLSNHASQLYLFTKTKLHPSTNILITSLSKTLNHYYPFAGRLNLVKGTNHFQLHCNNKGAHFFEATCHLTLNHLFANNFDSNHVVQKLLPKVNYDVPIQHVPLLVVQLTKFPCGSLTLGLALCRPILDGFSSVNFVTSWANLAKGKNLDSSLIPFINPSHLDSKSLHLPPRFQHHEFSPPPLWEGCNSNNLLPLYATTTLKLTKNQVNKLKNKVRGYTSFEIISGYLWRCVCKVRFQGNWNQPTRLTTSVNCRNRLNPPLPKKYFGNATFPTVTQVCSFDDIVHKPLCYVVGKVREAIEKVNDEYVRSALDYVGNQKDMSLLRDKFYKFDRRNVLMGGDPNLYVVGWSNFPFYETDFGWGKPDCLVPGFVNSDGIGKAFVLDDANGDGFVVTTCLQPSHIDALKKLFYEDLEMISSSKL</sequence>
<dbReference type="EMBL" id="OX451740">
    <property type="protein sequence ID" value="CAI8613620.1"/>
    <property type="molecule type" value="Genomic_DNA"/>
</dbReference>